<sequence length="174" mass="20399">MTGAPETSIRNSSQADLPYGTCRTTPKGILQMFPYRITVMHEIFPPDFPQTRHYYIWFSNNIDNDEFLVLPIWIHSFSKYEIVEYGKQLGTEKKFCFLLLTNCMMTSWNFDVHQDGTTAHSAQNTLNLLRQYFGQRISRNTLNIQPSRPCDLTPLNFFIQSDLKILFFKRSLII</sequence>
<proteinExistence type="predicted"/>
<dbReference type="PANTHER" id="PTHR47326">
    <property type="entry name" value="TRANSPOSABLE ELEMENT TC3 TRANSPOSASE-LIKE PROTEIN"/>
    <property type="match status" value="1"/>
</dbReference>
<dbReference type="EMBL" id="QDEB01101968">
    <property type="protein sequence ID" value="RZC31849.1"/>
    <property type="molecule type" value="Genomic_DNA"/>
</dbReference>
<dbReference type="AlphaFoldDB" id="A0A482VH22"/>
<protein>
    <recommendedName>
        <fullName evidence="3">DDE 3 domain containing protein</fullName>
    </recommendedName>
</protein>
<organism evidence="1 2">
    <name type="scientific">Asbolus verrucosus</name>
    <name type="common">Desert ironclad beetle</name>
    <dbReference type="NCBI Taxonomy" id="1661398"/>
    <lineage>
        <taxon>Eukaryota</taxon>
        <taxon>Metazoa</taxon>
        <taxon>Ecdysozoa</taxon>
        <taxon>Arthropoda</taxon>
        <taxon>Hexapoda</taxon>
        <taxon>Insecta</taxon>
        <taxon>Pterygota</taxon>
        <taxon>Neoptera</taxon>
        <taxon>Endopterygota</taxon>
        <taxon>Coleoptera</taxon>
        <taxon>Polyphaga</taxon>
        <taxon>Cucujiformia</taxon>
        <taxon>Tenebrionidae</taxon>
        <taxon>Pimeliinae</taxon>
        <taxon>Asbolus</taxon>
    </lineage>
</organism>
<keyword evidence="2" id="KW-1185">Reference proteome</keyword>
<dbReference type="OrthoDB" id="8195099at2759"/>
<evidence type="ECO:0000313" key="2">
    <source>
        <dbReference type="Proteomes" id="UP000292052"/>
    </source>
</evidence>
<reference evidence="1 2" key="1">
    <citation type="submission" date="2017-03" db="EMBL/GenBank/DDBJ databases">
        <title>Genome of the blue death feigning beetle - Asbolus verrucosus.</title>
        <authorList>
            <person name="Rider S.D."/>
        </authorList>
    </citation>
    <scope>NUCLEOTIDE SEQUENCE [LARGE SCALE GENOMIC DNA]</scope>
    <source>
        <strain evidence="1">Butters</strain>
        <tissue evidence="1">Head and leg muscle</tissue>
    </source>
</reference>
<evidence type="ECO:0008006" key="3">
    <source>
        <dbReference type="Google" id="ProtNLM"/>
    </source>
</evidence>
<dbReference type="PANTHER" id="PTHR47326:SF1">
    <property type="entry name" value="HTH PSQ-TYPE DOMAIN-CONTAINING PROTEIN"/>
    <property type="match status" value="1"/>
</dbReference>
<accession>A0A482VH22</accession>
<gene>
    <name evidence="1" type="ORF">BDFB_010664</name>
</gene>
<comment type="caution">
    <text evidence="1">The sequence shown here is derived from an EMBL/GenBank/DDBJ whole genome shotgun (WGS) entry which is preliminary data.</text>
</comment>
<dbReference type="Proteomes" id="UP000292052">
    <property type="component" value="Unassembled WGS sequence"/>
</dbReference>
<name>A0A482VH22_ASBVE</name>
<evidence type="ECO:0000313" key="1">
    <source>
        <dbReference type="EMBL" id="RZC31849.1"/>
    </source>
</evidence>